<keyword evidence="2" id="KW-0732">Signal</keyword>
<keyword evidence="4" id="KW-1185">Reference proteome</keyword>
<name>A0A151GAL4_DRECN</name>
<feature type="region of interest" description="Disordered" evidence="1">
    <location>
        <begin position="138"/>
        <end position="162"/>
    </location>
</feature>
<sequence length="213" mass="22211">MKWFLLYLGAVMSLAGPAFAAPLGPTGPCARDKVDAILKGELDASECCSYGKCKGNVVVSVTAPAHEQGIGTFELVAARNGRAAVAVGFVETAGVRQTHDDASAASEADRRSKSTSARADWTGVACVGRLCAREMERKRCPRRAHSASGGDAAGSAGAPSPMETMTTRACLLRHSAPSMAKLSRNTRKQSVTQRDNGSGHDQVESGTMRCASP</sequence>
<organism evidence="3 4">
    <name type="scientific">Drechmeria coniospora</name>
    <name type="common">Nematophagous fungus</name>
    <name type="synonym">Meria coniospora</name>
    <dbReference type="NCBI Taxonomy" id="98403"/>
    <lineage>
        <taxon>Eukaryota</taxon>
        <taxon>Fungi</taxon>
        <taxon>Dikarya</taxon>
        <taxon>Ascomycota</taxon>
        <taxon>Pezizomycotina</taxon>
        <taxon>Sordariomycetes</taxon>
        <taxon>Hypocreomycetidae</taxon>
        <taxon>Hypocreales</taxon>
        <taxon>Ophiocordycipitaceae</taxon>
        <taxon>Drechmeria</taxon>
    </lineage>
</organism>
<evidence type="ECO:0000256" key="1">
    <source>
        <dbReference type="SAM" id="MobiDB-lite"/>
    </source>
</evidence>
<protein>
    <submittedName>
        <fullName evidence="3">Uncharacterized protein</fullName>
    </submittedName>
</protein>
<evidence type="ECO:0000313" key="3">
    <source>
        <dbReference type="EMBL" id="KYK54136.1"/>
    </source>
</evidence>
<proteinExistence type="predicted"/>
<dbReference type="InParanoid" id="A0A151GAL4"/>
<feature type="signal peptide" evidence="2">
    <location>
        <begin position="1"/>
        <end position="20"/>
    </location>
</feature>
<dbReference type="AlphaFoldDB" id="A0A151GAL4"/>
<reference evidence="3 4" key="1">
    <citation type="journal article" date="2016" name="Sci. Rep.">
        <title>Insights into Adaptations to a Near-Obligate Nematode Endoparasitic Lifestyle from the Finished Genome of Drechmeria coniospora.</title>
        <authorList>
            <person name="Zhang L."/>
            <person name="Zhou Z."/>
            <person name="Guo Q."/>
            <person name="Fokkens L."/>
            <person name="Miskei M."/>
            <person name="Pocsi I."/>
            <person name="Zhang W."/>
            <person name="Chen M."/>
            <person name="Wang L."/>
            <person name="Sun Y."/>
            <person name="Donzelli B.G."/>
            <person name="Gibson D.M."/>
            <person name="Nelson D.R."/>
            <person name="Luo J.G."/>
            <person name="Rep M."/>
            <person name="Liu H."/>
            <person name="Yang S."/>
            <person name="Wang J."/>
            <person name="Krasnoff S.B."/>
            <person name="Xu Y."/>
            <person name="Molnar I."/>
            <person name="Lin M."/>
        </authorList>
    </citation>
    <scope>NUCLEOTIDE SEQUENCE [LARGE SCALE GENOMIC DNA]</scope>
    <source>
        <strain evidence="3 4">ARSEF 6962</strain>
    </source>
</reference>
<feature type="chain" id="PRO_5007580323" evidence="2">
    <location>
        <begin position="21"/>
        <end position="213"/>
    </location>
</feature>
<dbReference type="RefSeq" id="XP_040653488.1">
    <property type="nucleotide sequence ID" value="XM_040803384.1"/>
</dbReference>
<dbReference type="EMBL" id="LAYC01000003">
    <property type="protein sequence ID" value="KYK54136.1"/>
    <property type="molecule type" value="Genomic_DNA"/>
</dbReference>
<evidence type="ECO:0000313" key="4">
    <source>
        <dbReference type="Proteomes" id="UP000076580"/>
    </source>
</evidence>
<feature type="compositionally biased region" description="Low complexity" evidence="1">
    <location>
        <begin position="146"/>
        <end position="160"/>
    </location>
</feature>
<accession>A0A151GAL4</accession>
<feature type="region of interest" description="Disordered" evidence="1">
    <location>
        <begin position="177"/>
        <end position="213"/>
    </location>
</feature>
<comment type="caution">
    <text evidence="3">The sequence shown here is derived from an EMBL/GenBank/DDBJ whole genome shotgun (WGS) entry which is preliminary data.</text>
</comment>
<dbReference type="Proteomes" id="UP000076580">
    <property type="component" value="Chromosome 03"/>
</dbReference>
<gene>
    <name evidence="3" type="ORF">DCS_06093</name>
</gene>
<dbReference type="GeneID" id="63718736"/>
<evidence type="ECO:0000256" key="2">
    <source>
        <dbReference type="SAM" id="SignalP"/>
    </source>
</evidence>